<evidence type="ECO:0000256" key="2">
    <source>
        <dbReference type="ARBA" id="ARBA00022723"/>
    </source>
</evidence>
<dbReference type="GO" id="GO:0016705">
    <property type="term" value="F:oxidoreductase activity, acting on paired donors, with incorporation or reduction of molecular oxygen"/>
    <property type="evidence" value="ECO:0007669"/>
    <property type="project" value="UniProtKB-ARBA"/>
</dbReference>
<dbReference type="Proteomes" id="UP000254291">
    <property type="component" value="Unassembled WGS sequence"/>
</dbReference>
<dbReference type="PANTHER" id="PTHR21266:SF60">
    <property type="entry name" value="3-KETOSTEROID-9-ALPHA-MONOOXYGENASE, OXYGENASE COMPONENT"/>
    <property type="match status" value="1"/>
</dbReference>
<dbReference type="InterPro" id="IPR017941">
    <property type="entry name" value="Rieske_2Fe-2S"/>
</dbReference>
<dbReference type="RefSeq" id="WP_115328237.1">
    <property type="nucleotide sequence ID" value="NZ_JACKST010000006.1"/>
</dbReference>
<dbReference type="EMBL" id="UGQM01000001">
    <property type="protein sequence ID" value="STZ45348.1"/>
    <property type="molecule type" value="Genomic_DNA"/>
</dbReference>
<evidence type="ECO:0000256" key="3">
    <source>
        <dbReference type="ARBA" id="ARBA00023002"/>
    </source>
</evidence>
<dbReference type="Pfam" id="PF00355">
    <property type="entry name" value="Rieske"/>
    <property type="match status" value="1"/>
</dbReference>
<dbReference type="GO" id="GO:0004497">
    <property type="term" value="F:monooxygenase activity"/>
    <property type="evidence" value="ECO:0007669"/>
    <property type="project" value="UniProtKB-ARBA"/>
</dbReference>
<organism evidence="8 9">
    <name type="scientific">Mycolicibacterium gilvum</name>
    <dbReference type="NCBI Taxonomy" id="1804"/>
    <lineage>
        <taxon>Bacteria</taxon>
        <taxon>Bacillati</taxon>
        <taxon>Actinomycetota</taxon>
        <taxon>Actinomycetes</taxon>
        <taxon>Mycobacteriales</taxon>
        <taxon>Mycobacteriaceae</taxon>
        <taxon>Mycolicibacterium</taxon>
    </lineage>
</organism>
<dbReference type="InterPro" id="IPR036922">
    <property type="entry name" value="Rieske_2Fe-2S_sf"/>
</dbReference>
<evidence type="ECO:0000256" key="5">
    <source>
        <dbReference type="ARBA" id="ARBA00023014"/>
    </source>
</evidence>
<evidence type="ECO:0000313" key="8">
    <source>
        <dbReference type="EMBL" id="STZ45348.1"/>
    </source>
</evidence>
<sequence>MSALGRLTHSVKKAWPFEVLPRTAWARQSPTVGQASPQLIEAALARSQARPSGNWYVIAAGADVGAKPVGATVAGAELVCWRGADGEVHAGPASCPHLGADLCTGTVDRGQLVCPWHGLRLTGRSRPDWPSVPTFDDGVLVWARLDRIGGEAPTEAPIVPVRPEAPTIAAVTTLHGACEAVDIIANRMDPWHGGWFHPYSFTKLEVLSAPGEDGDIPEELDRFLVAVTFRIGRLGVPVIAEFTSPEPRTLVMRIVDGEGTGSVVETHATPQGYDRDGRPRATVTEAVVAHSDRPGFARAMRVAPMITPFMRHAANRLWRDDLVYAERLQTVREQKASGAADLLRPLPEPTRGDRQPPAAAPGSAPTD</sequence>
<dbReference type="InterPro" id="IPR045612">
    <property type="entry name" value="DUF5914"/>
</dbReference>
<dbReference type="InterPro" id="IPR050584">
    <property type="entry name" value="Cholesterol_7-desaturase"/>
</dbReference>
<name>A0A378STC9_9MYCO</name>
<dbReference type="Gene3D" id="2.102.10.10">
    <property type="entry name" value="Rieske [2Fe-2S] iron-sulphur domain"/>
    <property type="match status" value="1"/>
</dbReference>
<evidence type="ECO:0000256" key="4">
    <source>
        <dbReference type="ARBA" id="ARBA00023004"/>
    </source>
</evidence>
<keyword evidence="4" id="KW-0408">Iron</keyword>
<proteinExistence type="predicted"/>
<dbReference type="GO" id="GO:0051537">
    <property type="term" value="F:2 iron, 2 sulfur cluster binding"/>
    <property type="evidence" value="ECO:0007669"/>
    <property type="project" value="UniProtKB-KW"/>
</dbReference>
<dbReference type="AlphaFoldDB" id="A0A378STC9"/>
<keyword evidence="2" id="KW-0479">Metal-binding</keyword>
<evidence type="ECO:0000256" key="6">
    <source>
        <dbReference type="SAM" id="MobiDB-lite"/>
    </source>
</evidence>
<keyword evidence="1" id="KW-0001">2Fe-2S</keyword>
<evidence type="ECO:0000256" key="1">
    <source>
        <dbReference type="ARBA" id="ARBA00022714"/>
    </source>
</evidence>
<feature type="region of interest" description="Disordered" evidence="6">
    <location>
        <begin position="334"/>
        <end position="367"/>
    </location>
</feature>
<protein>
    <submittedName>
        <fullName evidence="8">Rieske (2Fe-2S) domain-containing protein</fullName>
    </submittedName>
</protein>
<accession>A0A378STC9</accession>
<evidence type="ECO:0000313" key="9">
    <source>
        <dbReference type="Proteomes" id="UP000254291"/>
    </source>
</evidence>
<reference evidence="8 9" key="1">
    <citation type="submission" date="2018-06" db="EMBL/GenBank/DDBJ databases">
        <authorList>
            <consortium name="Pathogen Informatics"/>
            <person name="Doyle S."/>
        </authorList>
    </citation>
    <scope>NUCLEOTIDE SEQUENCE [LARGE SCALE GENOMIC DNA]</scope>
    <source>
        <strain evidence="8 9">NCTC10742</strain>
    </source>
</reference>
<dbReference type="GO" id="GO:0046872">
    <property type="term" value="F:metal ion binding"/>
    <property type="evidence" value="ECO:0007669"/>
    <property type="project" value="UniProtKB-KW"/>
</dbReference>
<dbReference type="SUPFAM" id="SSF50022">
    <property type="entry name" value="ISP domain"/>
    <property type="match status" value="1"/>
</dbReference>
<keyword evidence="5" id="KW-0411">Iron-sulfur</keyword>
<dbReference type="Pfam" id="PF19299">
    <property type="entry name" value="DUF5914"/>
    <property type="match status" value="1"/>
</dbReference>
<dbReference type="PANTHER" id="PTHR21266">
    <property type="entry name" value="IRON-SULFUR DOMAIN CONTAINING PROTEIN"/>
    <property type="match status" value="1"/>
</dbReference>
<feature type="domain" description="Rieske" evidence="7">
    <location>
        <begin position="55"/>
        <end position="143"/>
    </location>
</feature>
<gene>
    <name evidence="8" type="ORF">NCTC10742_04600</name>
</gene>
<evidence type="ECO:0000259" key="7">
    <source>
        <dbReference type="PROSITE" id="PS51296"/>
    </source>
</evidence>
<keyword evidence="3" id="KW-0560">Oxidoreductase</keyword>
<dbReference type="PROSITE" id="PS51296">
    <property type="entry name" value="RIESKE"/>
    <property type="match status" value="1"/>
</dbReference>